<dbReference type="Proteomes" id="UP000253606">
    <property type="component" value="Chromosome"/>
</dbReference>
<dbReference type="OrthoDB" id="777902at2"/>
<name>A0A2Z5G4K7_9BACT</name>
<proteinExistence type="predicted"/>
<dbReference type="EMBL" id="CP030840">
    <property type="protein sequence ID" value="AXC13900.1"/>
    <property type="molecule type" value="Genomic_DNA"/>
</dbReference>
<gene>
    <name evidence="1" type="ORF">ACPOL_4628</name>
</gene>
<dbReference type="AlphaFoldDB" id="A0A2Z5G4K7"/>
<accession>A0A2Z5G4K7</accession>
<evidence type="ECO:0000313" key="2">
    <source>
        <dbReference type="Proteomes" id="UP000253606"/>
    </source>
</evidence>
<sequence length="979" mass="108710">MVTGSSMPGFAEAFNLSKQDQTTDYSVEEIAVTTVGASGTNMVNVLWPGEEADVTLHFINKTSVRLSATGIAAVVRYGTSVPEGDVWTPHIFKISDEPPSAIKVDVPAGGSQDVIVHPAIGIPFGGYALIVHLPQHGAVFAGTFVRTVKPDMGRVQFPTYALDTTWDEFMNEGVFTLFEKLGIKGMRMGGPYQLKTAPHYAQDMDRLDRYMQWAKQHDVTVMLTIGAGDDMRDQPLNRPRTWLSPESKMLDTKDDRAWSPEYDDEFQQWTQTIAEKYGWPGGNLNAVELWNEPWEAVSISGWGADIPRYRDIFTHMALGVEAARKSSGVKVLIGGTCSSSNTLDKLFPDGSDRFLKWLDFASIHYQALAAPSLIREWTTREGSYGPVRIWDTESWMANSEDRVAGVIASMRAQGQSRTAGIFDGNVYDSKNVKIGSSVYPIVQAWSPAAAVAATQKFIGQREFHQLLFQNGLPWVFVFDGLPKVDSEKSDRDDGTVVVMGDLTKLYEPARTLFRSVALRPDAKLTIQNPGNEFVLYDFYGNPVPFTGGAITVPLNGLGYFLRTNGAPGSFDNLLRELRTAKASGYDPVEIVARDLTQPVSQHPALRLSLTNVLNRSVKGRLTATLGSLTLNPASTAVELKPNETREISLNVLDGQPDPTNLYALKATFDAGVDGSVTHSETMHVNTIVHRTITVDGDLSDWAGVLPEQLPARDVDVSLTEKAWLPFKDRANKSSSTTAASVAYVAYDERYFYFAAEIPDTTPDPGMLRFATRDDDSYFYPDRVTSLDGKEFEWPKSVRHYSYRKNFDVPSGSSEHDNVQIAFNVLDRKPWLSHPPGVMPRFITYWDTDYEYALNPVASAYGGGTEIWRLQAPGIPRKHFFPRQPKSPIDGGPVKSGKLVVRQTADERQVEAAIPWSEMPDVKRRFDAGETVKFTCRVNDNKAPAHELAAGRSVSKYNGMTFHNDWETHWANELEFGVER</sequence>
<evidence type="ECO:0000313" key="1">
    <source>
        <dbReference type="EMBL" id="AXC13900.1"/>
    </source>
</evidence>
<dbReference type="Gene3D" id="2.60.40.1190">
    <property type="match status" value="1"/>
</dbReference>
<dbReference type="RefSeq" id="WP_114208790.1">
    <property type="nucleotide sequence ID" value="NZ_CP030840.1"/>
</dbReference>
<reference evidence="1 2" key="1">
    <citation type="journal article" date="2018" name="Front. Microbiol.">
        <title>Hydrolytic Capabilities as a Key to Environmental Success: Chitinolytic and Cellulolytic Acidobacteria From Acidic Sub-arctic Soils and Boreal Peatlands.</title>
        <authorList>
            <person name="Belova S.E."/>
            <person name="Ravin N.V."/>
            <person name="Pankratov T.A."/>
            <person name="Rakitin A.L."/>
            <person name="Ivanova A.A."/>
            <person name="Beletsky A.V."/>
            <person name="Mardanov A.V."/>
            <person name="Sinninghe Damste J.S."/>
            <person name="Dedysh S.N."/>
        </authorList>
    </citation>
    <scope>NUCLEOTIDE SEQUENCE [LARGE SCALE GENOMIC DNA]</scope>
    <source>
        <strain evidence="1 2">SBC82</strain>
    </source>
</reference>
<dbReference type="SUPFAM" id="SSF51445">
    <property type="entry name" value="(Trans)glycosidases"/>
    <property type="match status" value="1"/>
</dbReference>
<organism evidence="1 2">
    <name type="scientific">Acidisarcina polymorpha</name>
    <dbReference type="NCBI Taxonomy" id="2211140"/>
    <lineage>
        <taxon>Bacteria</taxon>
        <taxon>Pseudomonadati</taxon>
        <taxon>Acidobacteriota</taxon>
        <taxon>Terriglobia</taxon>
        <taxon>Terriglobales</taxon>
        <taxon>Acidobacteriaceae</taxon>
        <taxon>Acidisarcina</taxon>
    </lineage>
</organism>
<dbReference type="InterPro" id="IPR017853">
    <property type="entry name" value="GH"/>
</dbReference>
<dbReference type="SUPFAM" id="SSF49344">
    <property type="entry name" value="CBD9-like"/>
    <property type="match status" value="1"/>
</dbReference>
<dbReference type="KEGG" id="abas:ACPOL_4628"/>
<dbReference type="Gene3D" id="3.20.20.80">
    <property type="entry name" value="Glycosidases"/>
    <property type="match status" value="1"/>
</dbReference>
<protein>
    <submittedName>
        <fullName evidence="1">Uncharacterized protein</fullName>
    </submittedName>
</protein>
<keyword evidence="2" id="KW-1185">Reference proteome</keyword>